<sequence length="295" mass="31543">MSHDAAPLIHADGRVLAAIDPSHYATSVARYAAWAATRMAAPLELLHAIDHVHGKPATTDLSGNLALGAQDTLLDQLAAVDEQRGKLAQRQGRALLDAARAQVAESHGIPAGTRQRHGTLLESLLELEPGVRLFVLGKRGEHADFASGHLGSNLERVVRAVHRPVLVAARAFKPVERFLIAFDGSATTRKCVEMVGASPLLQGLEAHVLMVGEANVAADAHLDWARTQLQAAGFDPIVECLPGTPDTLIAQQVTERKIDLLVMGAYGHSRIRSLILGSTTTQVLRSCQIAVLLLR</sequence>
<gene>
    <name evidence="3" type="ORF">GCM10023332_07500</name>
</gene>
<feature type="domain" description="UspA" evidence="2">
    <location>
        <begin position="217"/>
        <end position="295"/>
    </location>
</feature>
<dbReference type="CDD" id="cd00293">
    <property type="entry name" value="USP-like"/>
    <property type="match status" value="2"/>
</dbReference>
<reference evidence="4" key="1">
    <citation type="journal article" date="2019" name="Int. J. Syst. Evol. Microbiol.">
        <title>The Global Catalogue of Microorganisms (GCM) 10K type strain sequencing project: providing services to taxonomists for standard genome sequencing and annotation.</title>
        <authorList>
            <consortium name="The Broad Institute Genomics Platform"/>
            <consortium name="The Broad Institute Genome Sequencing Center for Infectious Disease"/>
            <person name="Wu L."/>
            <person name="Ma J."/>
        </authorList>
    </citation>
    <scope>NUCLEOTIDE SEQUENCE [LARGE SCALE GENOMIC DNA]</scope>
    <source>
        <strain evidence="4">JCM 18392</strain>
    </source>
</reference>
<dbReference type="Gene3D" id="3.40.50.12370">
    <property type="match status" value="1"/>
</dbReference>
<accession>A0ABP9DT03</accession>
<dbReference type="EMBL" id="BAABJY010000001">
    <property type="protein sequence ID" value="GAA4858203.1"/>
    <property type="molecule type" value="Genomic_DNA"/>
</dbReference>
<comment type="caution">
    <text evidence="3">The sequence shown here is derived from an EMBL/GenBank/DDBJ whole genome shotgun (WGS) entry which is preliminary data.</text>
</comment>
<dbReference type="PANTHER" id="PTHR46268">
    <property type="entry name" value="STRESS RESPONSE PROTEIN NHAX"/>
    <property type="match status" value="1"/>
</dbReference>
<comment type="similarity">
    <text evidence="1">Belongs to the universal stress protein A family.</text>
</comment>
<dbReference type="PRINTS" id="PR01438">
    <property type="entry name" value="UNVRSLSTRESS"/>
</dbReference>
<organism evidence="3 4">
    <name type="scientific">Luteimonas vadosa</name>
    <dbReference type="NCBI Taxonomy" id="1165507"/>
    <lineage>
        <taxon>Bacteria</taxon>
        <taxon>Pseudomonadati</taxon>
        <taxon>Pseudomonadota</taxon>
        <taxon>Gammaproteobacteria</taxon>
        <taxon>Lysobacterales</taxon>
        <taxon>Lysobacteraceae</taxon>
        <taxon>Luteimonas</taxon>
    </lineage>
</organism>
<dbReference type="PANTHER" id="PTHR46268:SF6">
    <property type="entry name" value="UNIVERSAL STRESS PROTEIN UP12"/>
    <property type="match status" value="1"/>
</dbReference>
<name>A0ABP9DT03_9GAMM</name>
<keyword evidence="4" id="KW-1185">Reference proteome</keyword>
<evidence type="ECO:0000313" key="4">
    <source>
        <dbReference type="Proteomes" id="UP001501323"/>
    </source>
</evidence>
<evidence type="ECO:0000259" key="2">
    <source>
        <dbReference type="Pfam" id="PF00582"/>
    </source>
</evidence>
<proteinExistence type="inferred from homology"/>
<dbReference type="RefSeq" id="WP_345294150.1">
    <property type="nucleotide sequence ID" value="NZ_BAABJY010000001.1"/>
</dbReference>
<evidence type="ECO:0000256" key="1">
    <source>
        <dbReference type="ARBA" id="ARBA00008791"/>
    </source>
</evidence>
<feature type="domain" description="UspA" evidence="2">
    <location>
        <begin position="14"/>
        <end position="167"/>
    </location>
</feature>
<dbReference type="InterPro" id="IPR006016">
    <property type="entry name" value="UspA"/>
</dbReference>
<protein>
    <submittedName>
        <fullName evidence="3">Universal stress protein</fullName>
    </submittedName>
</protein>
<dbReference type="SUPFAM" id="SSF52402">
    <property type="entry name" value="Adenine nucleotide alpha hydrolases-like"/>
    <property type="match status" value="2"/>
</dbReference>
<dbReference type="InterPro" id="IPR006015">
    <property type="entry name" value="Universal_stress_UspA"/>
</dbReference>
<dbReference type="Pfam" id="PF00582">
    <property type="entry name" value="Usp"/>
    <property type="match status" value="2"/>
</dbReference>
<evidence type="ECO:0000313" key="3">
    <source>
        <dbReference type="EMBL" id="GAA4858203.1"/>
    </source>
</evidence>
<dbReference type="Proteomes" id="UP001501323">
    <property type="component" value="Unassembled WGS sequence"/>
</dbReference>